<feature type="compositionally biased region" description="Basic and acidic residues" evidence="1">
    <location>
        <begin position="674"/>
        <end position="688"/>
    </location>
</feature>
<dbReference type="PROSITE" id="PS50994">
    <property type="entry name" value="INTEGRASE"/>
    <property type="match status" value="1"/>
</dbReference>
<evidence type="ECO:0000256" key="1">
    <source>
        <dbReference type="SAM" id="MobiDB-lite"/>
    </source>
</evidence>
<organism evidence="3 4">
    <name type="scientific">SAR86 cluster bacterium</name>
    <dbReference type="NCBI Taxonomy" id="2030880"/>
    <lineage>
        <taxon>Bacteria</taxon>
        <taxon>Pseudomonadati</taxon>
        <taxon>Pseudomonadota</taxon>
        <taxon>Gammaproteobacteria</taxon>
        <taxon>SAR86 cluster</taxon>
    </lineage>
</organism>
<evidence type="ECO:0000313" key="4">
    <source>
        <dbReference type="Proteomes" id="UP000218172"/>
    </source>
</evidence>
<feature type="domain" description="Integrase catalytic" evidence="2">
    <location>
        <begin position="304"/>
        <end position="519"/>
    </location>
</feature>
<dbReference type="AlphaFoldDB" id="A0A2A4MG49"/>
<dbReference type="EMBL" id="NVQR01000158">
    <property type="protein sequence ID" value="PCH58586.1"/>
    <property type="molecule type" value="Genomic_DNA"/>
</dbReference>
<dbReference type="GO" id="GO:0015074">
    <property type="term" value="P:DNA integration"/>
    <property type="evidence" value="ECO:0007669"/>
    <property type="project" value="InterPro"/>
</dbReference>
<name>A0A2A4MG49_9GAMM</name>
<protein>
    <recommendedName>
        <fullName evidence="2">Integrase catalytic domain-containing protein</fullName>
    </recommendedName>
</protein>
<dbReference type="Pfam" id="PF09299">
    <property type="entry name" value="Mu-transpos_C"/>
    <property type="match status" value="1"/>
</dbReference>
<dbReference type="InterPro" id="IPR001584">
    <property type="entry name" value="Integrase_cat-core"/>
</dbReference>
<dbReference type="Proteomes" id="UP000218172">
    <property type="component" value="Unassembled WGS sequence"/>
</dbReference>
<dbReference type="InterPro" id="IPR015378">
    <property type="entry name" value="Transposase-like_Mu_C"/>
</dbReference>
<dbReference type="InterPro" id="IPR036397">
    <property type="entry name" value="RNaseH_sf"/>
</dbReference>
<proteinExistence type="predicted"/>
<evidence type="ECO:0000259" key="2">
    <source>
        <dbReference type="PROSITE" id="PS50994"/>
    </source>
</evidence>
<accession>A0A2A4MG49</accession>
<feature type="region of interest" description="Disordered" evidence="1">
    <location>
        <begin position="674"/>
        <end position="706"/>
    </location>
</feature>
<comment type="caution">
    <text evidence="3">The sequence shown here is derived from an EMBL/GenBank/DDBJ whole genome shotgun (WGS) entry which is preliminary data.</text>
</comment>
<sequence>MRTQQDRYQLVRNRLIVDASRSSSSDEMPPVDRVIWVDEDLSIIGLFEVTDPKALPRIESLEEISEGLNGGQMRILKEDSWLPTPNVVVRRGKQELSKKEARVVAFAESKFELIESLFSTYERELFDLKLRGKIISKLVDSQRISKPTAYTYIRAYFKGGMCSHAFLPAHHRCGAPGVVRVSGTKKRGRPPKLENRTKEKPGINIGSKAASFLKSGWVRFRVNEKRSIPKAWEKTLALYFSTGYKILHGCRQPILPDIDMLPTVNQFVYWGTRGRNLRFDALKNVREKDFNLNNRSALGSARSGVSGPGDVYQVDASGGLVHLVAKENRGIRIKKAVVYIVIDTYSQLVTGWCCVLENASYAVLAMALESAFTSKLDACKRLNIDIQEEDWPASLVCTAVLGDKGPELMGYQSDNACAALRFDFKNTPTGRADWKPYVERLFGHIKRDLDDIPGATVGPKKRASLDEAENASLNLDEFEEILVSQLVSFNHSHIVNNHPDKIHLQAEGLSPTPINLWNWGVKNRAGLGKVFPTKYVRSSLLPKAEVRAKVDGLSFKGLRYQSATLLGEGCFMRGTNHRSGKYLIAFDPRDLSEIWLIDDRGELVEACPLTQKYTHFRGISLWELENIREENATIKIKAKKHAVEERCGFYDRKKEIIKNAKKDRASKGIKKAYYDDDSREQEKSERRSGTTWIGSSDKVEDNEGIGFNSFNYIPAPDYEE</sequence>
<dbReference type="GO" id="GO:0003676">
    <property type="term" value="F:nucleic acid binding"/>
    <property type="evidence" value="ECO:0007669"/>
    <property type="project" value="InterPro"/>
</dbReference>
<evidence type="ECO:0000313" key="3">
    <source>
        <dbReference type="EMBL" id="PCH58586.1"/>
    </source>
</evidence>
<gene>
    <name evidence="3" type="ORF">COC19_08370</name>
</gene>
<dbReference type="Gene3D" id="3.30.420.10">
    <property type="entry name" value="Ribonuclease H-like superfamily/Ribonuclease H"/>
    <property type="match status" value="1"/>
</dbReference>
<reference evidence="4" key="1">
    <citation type="submission" date="2017-08" db="EMBL/GenBank/DDBJ databases">
        <title>A dynamic microbial community with high functional redundancy inhabits the cold, oxic subseafloor aquifer.</title>
        <authorList>
            <person name="Tully B.J."/>
            <person name="Wheat C.G."/>
            <person name="Glazer B.T."/>
            <person name="Huber J.A."/>
        </authorList>
    </citation>
    <scope>NUCLEOTIDE SEQUENCE [LARGE SCALE GENOMIC DNA]</scope>
</reference>